<evidence type="ECO:0000256" key="4">
    <source>
        <dbReference type="ARBA" id="ARBA00023125"/>
    </source>
</evidence>
<keyword evidence="9" id="KW-1185">Reference proteome</keyword>
<evidence type="ECO:0000313" key="8">
    <source>
        <dbReference type="EMBL" id="QKS49109.1"/>
    </source>
</evidence>
<evidence type="ECO:0000256" key="3">
    <source>
        <dbReference type="ARBA" id="ARBA00022578"/>
    </source>
</evidence>
<dbReference type="InterPro" id="IPR010095">
    <property type="entry name" value="Cas12f1-like_TNB"/>
</dbReference>
<organism evidence="8 9">
    <name type="scientific">Azospirillum oryzae</name>
    <dbReference type="NCBI Taxonomy" id="286727"/>
    <lineage>
        <taxon>Bacteria</taxon>
        <taxon>Pseudomonadati</taxon>
        <taxon>Pseudomonadota</taxon>
        <taxon>Alphaproteobacteria</taxon>
        <taxon>Rhodospirillales</taxon>
        <taxon>Azospirillaceae</taxon>
        <taxon>Azospirillum</taxon>
    </lineage>
</organism>
<dbReference type="PANTHER" id="PTHR30405">
    <property type="entry name" value="TRANSPOSASE"/>
    <property type="match status" value="1"/>
</dbReference>
<protein>
    <submittedName>
        <fullName evidence="8">IS200/IS605 family element transposase accessory protein TnpB</fullName>
    </submittedName>
</protein>
<comment type="similarity">
    <text evidence="2">In the N-terminal section; belongs to the transposase 2 family.</text>
</comment>
<dbReference type="AlphaFoldDB" id="A0A6N1AD53"/>
<sequence>MPQQARRRRRRRGRSPGPSRRVLRRLDKAFSAFFRRLKAKGKAGFPRFRAKSLFDSAEFRVGDGVTIRKSKRLGITGIPGEIKVNWHRDLPAGVKVGAAILSRSAGSWFACFQVTVPDGKVQQRDGTSVGIDVGLSSLIATSDGETFETLPWTKRAAKKQRRLQRALSRCKRNSKRRAKVRRNLARHIAATANRRRDILHKLSRSLVDRYAFIALEDLSVDRLARSMFAKAVYNAAWGQIRLFLEYKATNAGVRVEVVDPRGTSQTCPECGAVAAKTLSDRTHHCECGCVLDRNLAAAKVILQKAVSRMGPEHGLGAPSVPVAA</sequence>
<reference evidence="8 9" key="1">
    <citation type="submission" date="2020-06" db="EMBL/GenBank/DDBJ databases">
        <title>Complete genome of Azosprillum oryzae KACC14407.</title>
        <authorList>
            <person name="Kim M."/>
            <person name="Park Y.-J."/>
            <person name="Shin J.-H."/>
        </authorList>
    </citation>
    <scope>NUCLEOTIDE SEQUENCE [LARGE SCALE GENOMIC DNA]</scope>
    <source>
        <strain evidence="8 9">KACC 14407</strain>
        <plasmid evidence="8 9">unnamed1</plasmid>
    </source>
</reference>
<evidence type="ECO:0000256" key="2">
    <source>
        <dbReference type="ARBA" id="ARBA00011044"/>
    </source>
</evidence>
<dbReference type="Pfam" id="PF07282">
    <property type="entry name" value="Cas12f1-like_TNB"/>
    <property type="match status" value="1"/>
</dbReference>
<proteinExistence type="inferred from homology"/>
<feature type="domain" description="Probable transposase IS891/IS1136/IS1341" evidence="6">
    <location>
        <begin position="112"/>
        <end position="226"/>
    </location>
</feature>
<keyword evidence="5" id="KW-0233">DNA recombination</keyword>
<dbReference type="InterPro" id="IPR001959">
    <property type="entry name" value="Transposase"/>
</dbReference>
<gene>
    <name evidence="8" type="primary">tnpB</name>
    <name evidence="8" type="ORF">HUE56_00955</name>
</gene>
<keyword evidence="4" id="KW-0238">DNA-binding</keyword>
<dbReference type="Proteomes" id="UP000509702">
    <property type="component" value="Plasmid unnamed1"/>
</dbReference>
<evidence type="ECO:0000256" key="5">
    <source>
        <dbReference type="ARBA" id="ARBA00023172"/>
    </source>
</evidence>
<evidence type="ECO:0000259" key="6">
    <source>
        <dbReference type="Pfam" id="PF01385"/>
    </source>
</evidence>
<keyword evidence="8" id="KW-0614">Plasmid</keyword>
<geneLocation type="plasmid" evidence="8 9">
    <name>unnamed1</name>
</geneLocation>
<feature type="domain" description="Cas12f1-like TNB" evidence="7">
    <location>
        <begin position="237"/>
        <end position="301"/>
    </location>
</feature>
<dbReference type="Pfam" id="PF01385">
    <property type="entry name" value="OrfB_IS605"/>
    <property type="match status" value="1"/>
</dbReference>
<dbReference type="InterPro" id="IPR051399">
    <property type="entry name" value="RNA-guided_DNA_endo/Transpos"/>
</dbReference>
<evidence type="ECO:0000256" key="1">
    <source>
        <dbReference type="ARBA" id="ARBA00008761"/>
    </source>
</evidence>
<dbReference type="GO" id="GO:0003677">
    <property type="term" value="F:DNA binding"/>
    <property type="evidence" value="ECO:0007669"/>
    <property type="project" value="UniProtKB-KW"/>
</dbReference>
<evidence type="ECO:0000259" key="7">
    <source>
        <dbReference type="Pfam" id="PF07282"/>
    </source>
</evidence>
<dbReference type="EMBL" id="CP054615">
    <property type="protein sequence ID" value="QKS49109.1"/>
    <property type="molecule type" value="Genomic_DNA"/>
</dbReference>
<evidence type="ECO:0000313" key="9">
    <source>
        <dbReference type="Proteomes" id="UP000509702"/>
    </source>
</evidence>
<dbReference type="RefSeq" id="WP_174756979.1">
    <property type="nucleotide sequence ID" value="NZ_BSOV01000032.1"/>
</dbReference>
<keyword evidence="3" id="KW-0815">Transposition</keyword>
<name>A0A6N1AD53_9PROT</name>
<dbReference type="GO" id="GO:0032196">
    <property type="term" value="P:transposition"/>
    <property type="evidence" value="ECO:0007669"/>
    <property type="project" value="UniProtKB-KW"/>
</dbReference>
<accession>A0A6N1AD53</accession>
<dbReference type="PANTHER" id="PTHR30405:SF11">
    <property type="entry name" value="RNA-GUIDED DNA ENDONUCLEASE RV2885C-RELATED"/>
    <property type="match status" value="1"/>
</dbReference>
<dbReference type="NCBIfam" id="NF040570">
    <property type="entry name" value="guided_TnpB"/>
    <property type="match status" value="1"/>
</dbReference>
<dbReference type="GO" id="GO:0006310">
    <property type="term" value="P:DNA recombination"/>
    <property type="evidence" value="ECO:0007669"/>
    <property type="project" value="UniProtKB-KW"/>
</dbReference>
<dbReference type="KEGG" id="aoz:HUE56_00955"/>
<comment type="similarity">
    <text evidence="1">In the C-terminal section; belongs to the transposase 35 family.</text>
</comment>
<dbReference type="NCBIfam" id="TIGR01766">
    <property type="entry name" value="IS200/IS605 family accessory protein TnpB-like domain"/>
    <property type="match status" value="1"/>
</dbReference>